<keyword evidence="9 11" id="KW-0739">Sodium transport</keyword>
<reference evidence="13" key="1">
    <citation type="submission" date="2021-03" db="EMBL/GenBank/DDBJ databases">
        <authorList>
            <person name="Bekaert M."/>
        </authorList>
    </citation>
    <scope>NUCLEOTIDE SEQUENCE</scope>
</reference>
<evidence type="ECO:0000313" key="13">
    <source>
        <dbReference type="EMBL" id="CAG2185663.1"/>
    </source>
</evidence>
<dbReference type="EMBL" id="CAJPWZ010000098">
    <property type="protein sequence ID" value="CAG2185663.1"/>
    <property type="molecule type" value="Genomic_DNA"/>
</dbReference>
<dbReference type="PRINTS" id="PR01078">
    <property type="entry name" value="AMINACHANNEL"/>
</dbReference>
<dbReference type="GO" id="GO:0015280">
    <property type="term" value="F:ligand-gated sodium channel activity"/>
    <property type="evidence" value="ECO:0007669"/>
    <property type="project" value="TreeGrafter"/>
</dbReference>
<keyword evidence="5 12" id="KW-1133">Transmembrane helix</keyword>
<evidence type="ECO:0000256" key="7">
    <source>
        <dbReference type="ARBA" id="ARBA00023065"/>
    </source>
</evidence>
<dbReference type="Proteomes" id="UP000683360">
    <property type="component" value="Unassembled WGS sequence"/>
</dbReference>
<organism evidence="13 14">
    <name type="scientific">Mytilus edulis</name>
    <name type="common">Blue mussel</name>
    <dbReference type="NCBI Taxonomy" id="6550"/>
    <lineage>
        <taxon>Eukaryota</taxon>
        <taxon>Metazoa</taxon>
        <taxon>Spiralia</taxon>
        <taxon>Lophotrochozoa</taxon>
        <taxon>Mollusca</taxon>
        <taxon>Bivalvia</taxon>
        <taxon>Autobranchia</taxon>
        <taxon>Pteriomorphia</taxon>
        <taxon>Mytilida</taxon>
        <taxon>Mytiloidea</taxon>
        <taxon>Mytilidae</taxon>
        <taxon>Mytilinae</taxon>
        <taxon>Mytilus</taxon>
    </lineage>
</organism>
<dbReference type="PANTHER" id="PTHR11690:SF248">
    <property type="entry name" value="PICKPOCKET 17, ISOFORM A"/>
    <property type="match status" value="1"/>
</dbReference>
<evidence type="ECO:0000256" key="1">
    <source>
        <dbReference type="ARBA" id="ARBA00004141"/>
    </source>
</evidence>
<dbReference type="OrthoDB" id="5984445at2759"/>
<comment type="caution">
    <text evidence="13">The sequence shown here is derived from an EMBL/GenBank/DDBJ whole genome shotgun (WGS) entry which is preliminary data.</text>
</comment>
<keyword evidence="7 11" id="KW-0406">Ion transport</keyword>
<evidence type="ECO:0000256" key="4">
    <source>
        <dbReference type="ARBA" id="ARBA00022692"/>
    </source>
</evidence>
<evidence type="ECO:0000256" key="3">
    <source>
        <dbReference type="ARBA" id="ARBA00022461"/>
    </source>
</evidence>
<evidence type="ECO:0000256" key="12">
    <source>
        <dbReference type="SAM" id="Phobius"/>
    </source>
</evidence>
<gene>
    <name evidence="13" type="ORF">MEDL_1298</name>
</gene>
<protein>
    <submittedName>
        <fullName evidence="13">Uncharacterized protein</fullName>
    </submittedName>
</protein>
<feature type="transmembrane region" description="Helical" evidence="12">
    <location>
        <begin position="205"/>
        <end position="230"/>
    </location>
</feature>
<dbReference type="InterPro" id="IPR001873">
    <property type="entry name" value="ENaC"/>
</dbReference>
<name>A0A8S3PP80_MYTED</name>
<dbReference type="Pfam" id="PF00858">
    <property type="entry name" value="ASC"/>
    <property type="match status" value="1"/>
</dbReference>
<keyword evidence="14" id="KW-1185">Reference proteome</keyword>
<evidence type="ECO:0000256" key="6">
    <source>
        <dbReference type="ARBA" id="ARBA00023053"/>
    </source>
</evidence>
<accession>A0A8S3PP80</accession>
<evidence type="ECO:0000313" key="14">
    <source>
        <dbReference type="Proteomes" id="UP000683360"/>
    </source>
</evidence>
<sequence length="330" mass="37448">MLAYLNSNNIFVLIKSLSSHQSFLISLNNREEKRGTGLCLAVTIYVMTVANLETSRKCFVGTDSYDHHVDTGEYACFEVCKETVVEKNCNCSPTLSDIHLGLGLCENITELQCMTEAVKRIDSCGCKEPCSEIQYKTFRSFTKWPGRSYVGVLEALLKERGIAYQDLRESLLFINIYFTSLQEEITEEELAYTVENFWSDIGGSLGLWVGMSVISLAEILELGILILRLFRKRTFRLHTKEQKRANAEAKLNAGLNQIIKGFNDINEDEQGGRIEVHDGLTKIINSINILAAEKQKSENDQNTIEISIIENDRMQPEQNNVYARQEFVVE</sequence>
<dbReference type="Gene3D" id="1.10.287.770">
    <property type="entry name" value="YojJ-like"/>
    <property type="match status" value="1"/>
</dbReference>
<evidence type="ECO:0000256" key="10">
    <source>
        <dbReference type="ARBA" id="ARBA00023303"/>
    </source>
</evidence>
<proteinExistence type="inferred from homology"/>
<comment type="subcellular location">
    <subcellularLocation>
        <location evidence="1">Membrane</location>
        <topology evidence="1">Multi-pass membrane protein</topology>
    </subcellularLocation>
</comment>
<keyword evidence="6" id="KW-0915">Sodium</keyword>
<keyword evidence="4 11" id="KW-0812">Transmembrane</keyword>
<comment type="similarity">
    <text evidence="11">Belongs to the amiloride-sensitive sodium channel (TC 1.A.6) family.</text>
</comment>
<dbReference type="PANTHER" id="PTHR11690">
    <property type="entry name" value="AMILORIDE-SENSITIVE SODIUM CHANNEL-RELATED"/>
    <property type="match status" value="1"/>
</dbReference>
<evidence type="ECO:0000256" key="5">
    <source>
        <dbReference type="ARBA" id="ARBA00022989"/>
    </source>
</evidence>
<keyword evidence="2 11" id="KW-0813">Transport</keyword>
<dbReference type="GO" id="GO:0005886">
    <property type="term" value="C:plasma membrane"/>
    <property type="evidence" value="ECO:0007669"/>
    <property type="project" value="TreeGrafter"/>
</dbReference>
<evidence type="ECO:0000256" key="9">
    <source>
        <dbReference type="ARBA" id="ARBA00023201"/>
    </source>
</evidence>
<evidence type="ECO:0000256" key="8">
    <source>
        <dbReference type="ARBA" id="ARBA00023136"/>
    </source>
</evidence>
<evidence type="ECO:0000256" key="2">
    <source>
        <dbReference type="ARBA" id="ARBA00022448"/>
    </source>
</evidence>
<keyword evidence="8 12" id="KW-0472">Membrane</keyword>
<evidence type="ECO:0000256" key="11">
    <source>
        <dbReference type="RuleBase" id="RU000679"/>
    </source>
</evidence>
<dbReference type="AlphaFoldDB" id="A0A8S3PP80"/>
<keyword evidence="10 11" id="KW-0407">Ion channel</keyword>
<keyword evidence="3 11" id="KW-0894">Sodium channel</keyword>